<dbReference type="Gene3D" id="3.40.47.10">
    <property type="match status" value="1"/>
</dbReference>
<gene>
    <name evidence="5" type="ORF">CLPUN_17380</name>
</gene>
<dbReference type="InterPro" id="IPR014031">
    <property type="entry name" value="Ketoacyl_synth_C"/>
</dbReference>
<proteinExistence type="inferred from homology"/>
<sequence>MERVVITGIGVISPNGIGKEAFWKNCCDGKSFLKPLNIKELPGSYSRIDDLPKLKSRVNAQIDNFIPDEYIIDKERYIQFALKGAEMAIEDSKINIETINKDDIGVSFATAIGGTPLLDSVFYDLTEQGKTNLKFECNGTSLYEAAMFNTAARCISKKFDCRNICTTISTGCTSGLDSIGFAYDTIKFGEAKIMIAGGSEAPLAPMSFAAFDIINALTKNNENFKEASRPFDAKRNGFVLGEGCAMIVLEEFEHAKERGAYIYGEIVGFSSGNNAYHMTDLPPDGVALGKVISKALEEGKCTDKHIGYINAHGSSTPQNDAFETAAYKYALGEQAYKIPISSSKSMIGHSLASASSIGLTAALLAMNNNIAPPTINYKNQDEKCDLDYVPNVKREVNIDSVLITASGFSGIHSAMYIKKVV</sequence>
<dbReference type="Proteomes" id="UP000190890">
    <property type="component" value="Unassembled WGS sequence"/>
</dbReference>
<evidence type="ECO:0000259" key="4">
    <source>
        <dbReference type="PROSITE" id="PS52004"/>
    </source>
</evidence>
<keyword evidence="5" id="KW-0012">Acyltransferase</keyword>
<comment type="caution">
    <text evidence="5">The sequence shown here is derived from an EMBL/GenBank/DDBJ whole genome shotgun (WGS) entry which is preliminary data.</text>
</comment>
<dbReference type="PANTHER" id="PTHR11712:SF336">
    <property type="entry name" value="3-OXOACYL-[ACYL-CARRIER-PROTEIN] SYNTHASE, MITOCHONDRIAL"/>
    <property type="match status" value="1"/>
</dbReference>
<dbReference type="InterPro" id="IPR000794">
    <property type="entry name" value="Beta-ketoacyl_synthase"/>
</dbReference>
<dbReference type="GO" id="GO:0004315">
    <property type="term" value="F:3-oxoacyl-[acyl-carrier-protein] synthase activity"/>
    <property type="evidence" value="ECO:0007669"/>
    <property type="project" value="TreeGrafter"/>
</dbReference>
<comment type="similarity">
    <text evidence="1 3">Belongs to the thiolase-like superfamily. Beta-ketoacyl-ACP synthases family.</text>
</comment>
<dbReference type="InterPro" id="IPR014030">
    <property type="entry name" value="Ketoacyl_synth_N"/>
</dbReference>
<dbReference type="EMBL" id="LZZM01000113">
    <property type="protein sequence ID" value="OOM79011.1"/>
    <property type="molecule type" value="Genomic_DNA"/>
</dbReference>
<dbReference type="GO" id="GO:0005829">
    <property type="term" value="C:cytosol"/>
    <property type="evidence" value="ECO:0007669"/>
    <property type="project" value="TreeGrafter"/>
</dbReference>
<dbReference type="Pfam" id="PF00109">
    <property type="entry name" value="ketoacyl-synt"/>
    <property type="match status" value="1"/>
</dbReference>
<dbReference type="GO" id="GO:0006633">
    <property type="term" value="P:fatty acid biosynthetic process"/>
    <property type="evidence" value="ECO:0007669"/>
    <property type="project" value="TreeGrafter"/>
</dbReference>
<dbReference type="InterPro" id="IPR020841">
    <property type="entry name" value="PKS_Beta-ketoAc_synthase_dom"/>
</dbReference>
<evidence type="ECO:0000256" key="2">
    <source>
        <dbReference type="ARBA" id="ARBA00022679"/>
    </source>
</evidence>
<name>A0A1S8TMR7_9CLOT</name>
<feature type="domain" description="Ketosynthase family 3 (KS3)" evidence="4">
    <location>
        <begin position="1"/>
        <end position="419"/>
    </location>
</feature>
<evidence type="ECO:0000313" key="5">
    <source>
        <dbReference type="EMBL" id="OOM79011.1"/>
    </source>
</evidence>
<dbReference type="OrthoDB" id="9808669at2"/>
<accession>A0A1S8TMR7</accession>
<dbReference type="InterPro" id="IPR016039">
    <property type="entry name" value="Thiolase-like"/>
</dbReference>
<dbReference type="RefSeq" id="WP_077846908.1">
    <property type="nucleotide sequence ID" value="NZ_LZZM01000113.1"/>
</dbReference>
<dbReference type="Pfam" id="PF02801">
    <property type="entry name" value="Ketoacyl-synt_C"/>
    <property type="match status" value="1"/>
</dbReference>
<dbReference type="EC" id="2.3.1.-" evidence="5"/>
<evidence type="ECO:0000256" key="3">
    <source>
        <dbReference type="RuleBase" id="RU003694"/>
    </source>
</evidence>
<keyword evidence="2 3" id="KW-0808">Transferase</keyword>
<dbReference type="PROSITE" id="PS52004">
    <property type="entry name" value="KS3_2"/>
    <property type="match status" value="1"/>
</dbReference>
<dbReference type="AlphaFoldDB" id="A0A1S8TMR7"/>
<protein>
    <submittedName>
        <fullName evidence="5">Actinorhodin polyketide putative beta-ketoacyl synthase 1</fullName>
        <ecNumber evidence="5">2.3.1.-</ecNumber>
    </submittedName>
</protein>
<dbReference type="SUPFAM" id="SSF53901">
    <property type="entry name" value="Thiolase-like"/>
    <property type="match status" value="2"/>
</dbReference>
<dbReference type="CDD" id="cd00834">
    <property type="entry name" value="KAS_I_II"/>
    <property type="match status" value="1"/>
</dbReference>
<dbReference type="PANTHER" id="PTHR11712">
    <property type="entry name" value="POLYKETIDE SYNTHASE-RELATED"/>
    <property type="match status" value="1"/>
</dbReference>
<evidence type="ECO:0000313" key="6">
    <source>
        <dbReference type="Proteomes" id="UP000190890"/>
    </source>
</evidence>
<evidence type="ECO:0000256" key="1">
    <source>
        <dbReference type="ARBA" id="ARBA00008467"/>
    </source>
</evidence>
<keyword evidence="6" id="KW-1185">Reference proteome</keyword>
<organism evidence="5 6">
    <name type="scientific">Clostridium puniceum</name>
    <dbReference type="NCBI Taxonomy" id="29367"/>
    <lineage>
        <taxon>Bacteria</taxon>
        <taxon>Bacillati</taxon>
        <taxon>Bacillota</taxon>
        <taxon>Clostridia</taxon>
        <taxon>Eubacteriales</taxon>
        <taxon>Clostridiaceae</taxon>
        <taxon>Clostridium</taxon>
    </lineage>
</organism>
<dbReference type="SMART" id="SM00825">
    <property type="entry name" value="PKS_KS"/>
    <property type="match status" value="1"/>
</dbReference>
<reference evidence="5 6" key="1">
    <citation type="submission" date="2016-05" db="EMBL/GenBank/DDBJ databases">
        <title>Microbial solvent formation.</title>
        <authorList>
            <person name="Poehlein A."/>
            <person name="Montoya Solano J.D."/>
            <person name="Flitsch S."/>
            <person name="Krabben P."/>
            <person name="Duerre P."/>
            <person name="Daniel R."/>
        </authorList>
    </citation>
    <scope>NUCLEOTIDE SEQUENCE [LARGE SCALE GENOMIC DNA]</scope>
    <source>
        <strain evidence="5 6">DSM 2619</strain>
    </source>
</reference>
<dbReference type="STRING" id="29367.CLPUN_17380"/>